<dbReference type="InterPro" id="IPR002317">
    <property type="entry name" value="Ser-tRNA-ligase_type_1"/>
</dbReference>
<evidence type="ECO:0000256" key="4">
    <source>
        <dbReference type="ARBA" id="ARBA00012840"/>
    </source>
</evidence>
<evidence type="ECO:0000256" key="6">
    <source>
        <dbReference type="ARBA" id="ARBA00022598"/>
    </source>
</evidence>
<keyword evidence="8 16" id="KW-0067">ATP-binding</keyword>
<dbReference type="GO" id="GO:0006434">
    <property type="term" value="P:seryl-tRNA aminoacylation"/>
    <property type="evidence" value="ECO:0007669"/>
    <property type="project" value="UniProtKB-UniRule"/>
</dbReference>
<dbReference type="InterPro" id="IPR042103">
    <property type="entry name" value="SerRS_1_N_sf"/>
</dbReference>
<comment type="pathway">
    <text evidence="2">Aminoacyl-tRNA biosynthesis; selenocysteinyl-tRNA(Sec) biosynthesis; L-seryl-tRNA(Sec) from L-serine and tRNA(Sec): step 1/1.</text>
</comment>
<dbReference type="CDD" id="cd00770">
    <property type="entry name" value="SerRS_core"/>
    <property type="match status" value="1"/>
</dbReference>
<feature type="binding site" evidence="16">
    <location>
        <begin position="350"/>
        <end position="353"/>
    </location>
    <ligand>
        <name>ATP</name>
        <dbReference type="ChEBI" id="CHEBI:30616"/>
    </ligand>
</feature>
<evidence type="ECO:0000256" key="9">
    <source>
        <dbReference type="ARBA" id="ARBA00022917"/>
    </source>
</evidence>
<dbReference type="InterPro" id="IPR033729">
    <property type="entry name" value="SerRS_core"/>
</dbReference>
<feature type="binding site" evidence="16">
    <location>
        <begin position="277"/>
        <end position="280"/>
    </location>
    <ligand>
        <name>ATP</name>
        <dbReference type="ChEBI" id="CHEBI:30616"/>
    </ligand>
</feature>
<feature type="binding site" evidence="15">
    <location>
        <position position="261"/>
    </location>
    <ligand>
        <name>L-serine</name>
        <dbReference type="ChEBI" id="CHEBI:33384"/>
    </ligand>
</feature>
<feature type="binding site" evidence="15">
    <location>
        <position position="383"/>
    </location>
    <ligand>
        <name>L-serine</name>
        <dbReference type="ChEBI" id="CHEBI:33384"/>
    </ligand>
</feature>
<feature type="domain" description="Aminoacyl-transfer RNA synthetases class-II family profile" evidence="17">
    <location>
        <begin position="140"/>
        <end position="410"/>
    </location>
</feature>
<dbReference type="InterPro" id="IPR010978">
    <property type="entry name" value="tRNA-bd_arm"/>
</dbReference>
<dbReference type="InterPro" id="IPR045864">
    <property type="entry name" value="aa-tRNA-synth_II/BPL/LPL"/>
</dbReference>
<evidence type="ECO:0000256" key="10">
    <source>
        <dbReference type="ARBA" id="ARBA00023146"/>
    </source>
</evidence>
<dbReference type="PRINTS" id="PR00981">
    <property type="entry name" value="TRNASYNTHSER"/>
</dbReference>
<dbReference type="PANTHER" id="PTHR43697:SF1">
    <property type="entry name" value="SERINE--TRNA LIGASE"/>
    <property type="match status" value="1"/>
</dbReference>
<comment type="catalytic activity">
    <reaction evidence="13">
        <text>tRNA(Ser) + L-serine + ATP = L-seryl-tRNA(Ser) + AMP + diphosphate + H(+)</text>
        <dbReference type="Rhea" id="RHEA:12292"/>
        <dbReference type="Rhea" id="RHEA-COMP:9669"/>
        <dbReference type="Rhea" id="RHEA-COMP:9703"/>
        <dbReference type="ChEBI" id="CHEBI:15378"/>
        <dbReference type="ChEBI" id="CHEBI:30616"/>
        <dbReference type="ChEBI" id="CHEBI:33019"/>
        <dbReference type="ChEBI" id="CHEBI:33384"/>
        <dbReference type="ChEBI" id="CHEBI:78442"/>
        <dbReference type="ChEBI" id="CHEBI:78533"/>
        <dbReference type="ChEBI" id="CHEBI:456215"/>
        <dbReference type="EC" id="6.1.1.11"/>
    </reaction>
</comment>
<evidence type="ECO:0000256" key="13">
    <source>
        <dbReference type="ARBA" id="ARBA00048823"/>
    </source>
</evidence>
<dbReference type="SUPFAM" id="SSF55681">
    <property type="entry name" value="Class II aaRS and biotin synthetases"/>
    <property type="match status" value="1"/>
</dbReference>
<dbReference type="Gene3D" id="1.10.287.40">
    <property type="entry name" value="Serine-tRNA synthetase, tRNA binding domain"/>
    <property type="match status" value="1"/>
</dbReference>
<evidence type="ECO:0000256" key="1">
    <source>
        <dbReference type="ARBA" id="ARBA00004496"/>
    </source>
</evidence>
<dbReference type="PIRSF" id="PIRSF001529">
    <property type="entry name" value="Ser-tRNA-synth_IIa"/>
    <property type="match status" value="1"/>
</dbReference>
<comment type="caution">
    <text evidence="18">The sequence shown here is derived from an EMBL/GenBank/DDBJ whole genome shotgun (WGS) entry which is preliminary data.</text>
</comment>
<evidence type="ECO:0000259" key="17">
    <source>
        <dbReference type="PROSITE" id="PS50862"/>
    </source>
</evidence>
<dbReference type="PANTHER" id="PTHR43697">
    <property type="entry name" value="SERYL-TRNA SYNTHETASE"/>
    <property type="match status" value="1"/>
</dbReference>
<comment type="similarity">
    <text evidence="3">Belongs to the class-II aminoacyl-tRNA synthetase family. Type-1 seryl-tRNA synthetase subfamily.</text>
</comment>
<sequence>MLDLAWIREHEEEVREAARRKGMAFQVEELLDADRRRRALVADVEERRRARNMRSEGVARCMREGRKEEAAALQEAGRREGAELAALEPRLAAAEAALRKLLLETPNLVSPDTPHGASEAENIELARRGAPPEFGFEPLDHVELAERHGLADFARGAKTAGSRSYYLTGMGALLHRAVQQLAVDRLLAAGFELLEVPVMLRGGAFEQTGFFPAGEDQVYALAGEDLRLAGTAEVPLVAYYAGEVLELDRPIRLAAASACFRSEAGSAGRDTRGLYRVHQFAKVEQVVLCRADLGEAEALLQEITGHAASLLEALELPHRVMAVCAGDMSAKTYKQYDLETWMPGRKAYGETHSSSLLLDYQARRAGIRYREADGSLKHAYTLNNTAVASPRILVPLLENHQQEDGSIAIPAALRPYLGGRAKLEAPARS</sequence>
<evidence type="ECO:0000256" key="16">
    <source>
        <dbReference type="PIRSR" id="PIRSR001529-2"/>
    </source>
</evidence>
<dbReference type="AlphaFoldDB" id="A0A2N5N177"/>
<dbReference type="GO" id="GO:0004828">
    <property type="term" value="F:serine-tRNA ligase activity"/>
    <property type="evidence" value="ECO:0007669"/>
    <property type="project" value="UniProtKB-UniRule"/>
</dbReference>
<dbReference type="GO" id="GO:0005737">
    <property type="term" value="C:cytoplasm"/>
    <property type="evidence" value="ECO:0007669"/>
    <property type="project" value="UniProtKB-SubCell"/>
</dbReference>
<feature type="site" description="Important for serine binding" evidence="15">
    <location>
        <position position="385"/>
    </location>
</feature>
<keyword evidence="19" id="KW-1185">Reference proteome</keyword>
<dbReference type="RefSeq" id="WP_101808482.1">
    <property type="nucleotide sequence ID" value="NZ_NFEZ01000004.1"/>
</dbReference>
<protein>
    <recommendedName>
        <fullName evidence="11 14">Serine--tRNA ligase</fullName>
        <ecNumber evidence="4 14">6.1.1.11</ecNumber>
    </recommendedName>
</protein>
<organism evidence="18 19">
    <name type="scientific">Paenibacillus pasadenensis</name>
    <dbReference type="NCBI Taxonomy" id="217090"/>
    <lineage>
        <taxon>Bacteria</taxon>
        <taxon>Bacillati</taxon>
        <taxon>Bacillota</taxon>
        <taxon>Bacilli</taxon>
        <taxon>Bacillales</taxon>
        <taxon>Paenibacillaceae</taxon>
        <taxon>Paenibacillus</taxon>
    </lineage>
</organism>
<evidence type="ECO:0000256" key="12">
    <source>
        <dbReference type="ARBA" id="ARBA00047929"/>
    </source>
</evidence>
<dbReference type="InterPro" id="IPR002314">
    <property type="entry name" value="aa-tRNA-synt_IIb"/>
</dbReference>
<dbReference type="GO" id="GO:0140096">
    <property type="term" value="F:catalytic activity, acting on a protein"/>
    <property type="evidence" value="ECO:0007669"/>
    <property type="project" value="UniProtKB-ARBA"/>
</dbReference>
<name>A0A2N5N177_9BACL</name>
<keyword evidence="5" id="KW-0963">Cytoplasm</keyword>
<dbReference type="Pfam" id="PF00587">
    <property type="entry name" value="tRNA-synt_2b"/>
    <property type="match status" value="1"/>
</dbReference>
<feature type="binding site" evidence="15">
    <location>
        <position position="231"/>
    </location>
    <ligand>
        <name>L-serine</name>
        <dbReference type="ChEBI" id="CHEBI:33384"/>
    </ligand>
</feature>
<proteinExistence type="inferred from homology"/>
<evidence type="ECO:0000256" key="14">
    <source>
        <dbReference type="NCBIfam" id="TIGR00414"/>
    </source>
</evidence>
<keyword evidence="6 18" id="KW-0436">Ligase</keyword>
<evidence type="ECO:0000256" key="11">
    <source>
        <dbReference type="ARBA" id="ARBA00039158"/>
    </source>
</evidence>
<evidence type="ECO:0000256" key="3">
    <source>
        <dbReference type="ARBA" id="ARBA00010728"/>
    </source>
</evidence>
<dbReference type="EMBL" id="NFEZ01000004">
    <property type="protein sequence ID" value="PLT44094.1"/>
    <property type="molecule type" value="Genomic_DNA"/>
</dbReference>
<dbReference type="Proteomes" id="UP000234789">
    <property type="component" value="Unassembled WGS sequence"/>
</dbReference>
<dbReference type="SUPFAM" id="SSF46589">
    <property type="entry name" value="tRNA-binding arm"/>
    <property type="match status" value="1"/>
</dbReference>
<evidence type="ECO:0000256" key="7">
    <source>
        <dbReference type="ARBA" id="ARBA00022741"/>
    </source>
</evidence>
<keyword evidence="10 18" id="KW-0030">Aminoacyl-tRNA synthetase</keyword>
<keyword evidence="7" id="KW-0547">Nucleotide-binding</keyword>
<comment type="subcellular location">
    <subcellularLocation>
        <location evidence="1">Cytoplasm</location>
    </subcellularLocation>
</comment>
<evidence type="ECO:0000256" key="2">
    <source>
        <dbReference type="ARBA" id="ARBA00005045"/>
    </source>
</evidence>
<dbReference type="EC" id="6.1.1.11" evidence="4 14"/>
<dbReference type="PROSITE" id="PS50862">
    <property type="entry name" value="AA_TRNA_LIGASE_II"/>
    <property type="match status" value="1"/>
</dbReference>
<gene>
    <name evidence="18" type="ORF">B8V81_2525</name>
</gene>
<comment type="catalytic activity">
    <reaction evidence="12">
        <text>tRNA(Sec) + L-serine + ATP = L-seryl-tRNA(Sec) + AMP + diphosphate + H(+)</text>
        <dbReference type="Rhea" id="RHEA:42580"/>
        <dbReference type="Rhea" id="RHEA-COMP:9742"/>
        <dbReference type="Rhea" id="RHEA-COMP:10128"/>
        <dbReference type="ChEBI" id="CHEBI:15378"/>
        <dbReference type="ChEBI" id="CHEBI:30616"/>
        <dbReference type="ChEBI" id="CHEBI:33019"/>
        <dbReference type="ChEBI" id="CHEBI:33384"/>
        <dbReference type="ChEBI" id="CHEBI:78442"/>
        <dbReference type="ChEBI" id="CHEBI:78533"/>
        <dbReference type="ChEBI" id="CHEBI:456215"/>
        <dbReference type="EC" id="6.1.1.11"/>
    </reaction>
</comment>
<reference evidence="18 19" key="1">
    <citation type="submission" date="2017-05" db="EMBL/GenBank/DDBJ databases">
        <title>Functional genome analysis of Paenibacillus pasadenensis strain R16: insights on endophytic life style and antifungal activity.</title>
        <authorList>
            <person name="Passera A."/>
            <person name="Marcolungo L."/>
            <person name="Casati P."/>
            <person name="Brasca M."/>
            <person name="Quaglino F."/>
            <person name="Delledonne M."/>
        </authorList>
    </citation>
    <scope>NUCLEOTIDE SEQUENCE [LARGE SCALE GENOMIC DNA]</scope>
    <source>
        <strain evidence="18 19">R16</strain>
    </source>
</reference>
<dbReference type="GO" id="GO:0016740">
    <property type="term" value="F:transferase activity"/>
    <property type="evidence" value="ECO:0007669"/>
    <property type="project" value="UniProtKB-ARBA"/>
</dbReference>
<dbReference type="Pfam" id="PF02403">
    <property type="entry name" value="Seryl_tRNA_N"/>
    <property type="match status" value="1"/>
</dbReference>
<feature type="binding site" evidence="16">
    <location>
        <begin position="261"/>
        <end position="263"/>
    </location>
    <ligand>
        <name>ATP</name>
        <dbReference type="ChEBI" id="CHEBI:30616"/>
    </ligand>
</feature>
<feature type="binding site" evidence="15">
    <location>
        <position position="284"/>
    </location>
    <ligand>
        <name>L-serine</name>
        <dbReference type="ChEBI" id="CHEBI:33384"/>
    </ligand>
</feature>
<evidence type="ECO:0000256" key="15">
    <source>
        <dbReference type="PIRSR" id="PIRSR001529-1"/>
    </source>
</evidence>
<dbReference type="InterPro" id="IPR006195">
    <property type="entry name" value="aa-tRNA-synth_II"/>
</dbReference>
<evidence type="ECO:0000313" key="19">
    <source>
        <dbReference type="Proteomes" id="UP000234789"/>
    </source>
</evidence>
<evidence type="ECO:0000256" key="8">
    <source>
        <dbReference type="ARBA" id="ARBA00022840"/>
    </source>
</evidence>
<dbReference type="Gene3D" id="3.30.930.10">
    <property type="entry name" value="Bira Bifunctional Protein, Domain 2"/>
    <property type="match status" value="1"/>
</dbReference>
<dbReference type="NCBIfam" id="TIGR00414">
    <property type="entry name" value="serS"/>
    <property type="match status" value="1"/>
</dbReference>
<accession>A0A2N5N177</accession>
<evidence type="ECO:0000256" key="5">
    <source>
        <dbReference type="ARBA" id="ARBA00022490"/>
    </source>
</evidence>
<keyword evidence="9" id="KW-0648">Protein biosynthesis</keyword>
<evidence type="ECO:0000313" key="18">
    <source>
        <dbReference type="EMBL" id="PLT44094.1"/>
    </source>
</evidence>
<dbReference type="GO" id="GO:0005524">
    <property type="term" value="F:ATP binding"/>
    <property type="evidence" value="ECO:0007669"/>
    <property type="project" value="UniProtKB-KW"/>
</dbReference>
<dbReference type="InterPro" id="IPR015866">
    <property type="entry name" value="Ser-tRNA-synth_1_N"/>
</dbReference>